<dbReference type="SUPFAM" id="SSF75471">
    <property type="entry name" value="YhbY-like"/>
    <property type="match status" value="1"/>
</dbReference>
<dbReference type="PANTHER" id="PTHR46247:SF4">
    <property type="entry name" value="CRS2-ASSOCIATED FACTOR 2, MITOCHONDRIAL"/>
    <property type="match status" value="1"/>
</dbReference>
<evidence type="ECO:0000256" key="1">
    <source>
        <dbReference type="ARBA" id="ARBA00022664"/>
    </source>
</evidence>
<dbReference type="PROSITE" id="PS51295">
    <property type="entry name" value="CRM"/>
    <property type="match status" value="1"/>
</dbReference>
<dbReference type="Gene3D" id="3.30.110.60">
    <property type="entry name" value="YhbY-like"/>
    <property type="match status" value="1"/>
</dbReference>
<keyword evidence="4" id="KW-0809">Transit peptide</keyword>
<accession>A0A8T0RB06</accession>
<dbReference type="InterPro" id="IPR035920">
    <property type="entry name" value="YhbY-like_sf"/>
</dbReference>
<keyword evidence="1" id="KW-0507">mRNA processing</keyword>
<dbReference type="GO" id="GO:1990904">
    <property type="term" value="C:ribonucleoprotein complex"/>
    <property type="evidence" value="ECO:0007669"/>
    <property type="project" value="UniProtKB-KW"/>
</dbReference>
<dbReference type="GO" id="GO:0006397">
    <property type="term" value="P:mRNA processing"/>
    <property type="evidence" value="ECO:0007669"/>
    <property type="project" value="UniProtKB-KW"/>
</dbReference>
<reference evidence="10" key="1">
    <citation type="submission" date="2020-05" db="EMBL/GenBank/DDBJ databases">
        <title>WGS assembly of Panicum virgatum.</title>
        <authorList>
            <person name="Lovell J.T."/>
            <person name="Jenkins J."/>
            <person name="Shu S."/>
            <person name="Juenger T.E."/>
            <person name="Schmutz J."/>
        </authorList>
    </citation>
    <scope>NUCLEOTIDE SEQUENCE</scope>
    <source>
        <strain evidence="10">AP13</strain>
    </source>
</reference>
<dbReference type="Pfam" id="PF01985">
    <property type="entry name" value="CRS1_YhbY"/>
    <property type="match status" value="1"/>
</dbReference>
<feature type="domain" description="CRM" evidence="9">
    <location>
        <begin position="74"/>
        <end position="204"/>
    </location>
</feature>
<evidence type="ECO:0000256" key="6">
    <source>
        <dbReference type="ARBA" id="ARBA00023274"/>
    </source>
</evidence>
<evidence type="ECO:0000256" key="2">
    <source>
        <dbReference type="ARBA" id="ARBA00022737"/>
    </source>
</evidence>
<feature type="compositionally biased region" description="Gly residues" evidence="8">
    <location>
        <begin position="55"/>
        <end position="65"/>
    </location>
</feature>
<evidence type="ECO:0000256" key="3">
    <source>
        <dbReference type="ARBA" id="ARBA00022884"/>
    </source>
</evidence>
<dbReference type="GO" id="GO:0003723">
    <property type="term" value="F:RNA binding"/>
    <property type="evidence" value="ECO:0007669"/>
    <property type="project" value="UniProtKB-UniRule"/>
</dbReference>
<dbReference type="SMART" id="SM01103">
    <property type="entry name" value="CRS1_YhbY"/>
    <property type="match status" value="1"/>
</dbReference>
<evidence type="ECO:0000256" key="4">
    <source>
        <dbReference type="ARBA" id="ARBA00022946"/>
    </source>
</evidence>
<keyword evidence="3 7" id="KW-0694">RNA-binding</keyword>
<protein>
    <recommendedName>
        <fullName evidence="9">CRM domain-containing protein</fullName>
    </recommendedName>
</protein>
<evidence type="ECO:0000256" key="7">
    <source>
        <dbReference type="PROSITE-ProRule" id="PRU00626"/>
    </source>
</evidence>
<name>A0A8T0RB06_PANVG</name>
<keyword evidence="2" id="KW-0677">Repeat</keyword>
<sequence>MPDEPAHSDLPFDFRYSYSETDPAWRPIGFREPARFSPFGPGRLDRPWDGVAAARGGGGDGGGGGRSREEVLGEPLSEEEVADLVERYWHSDCSRQINLGKGGVTHNMLEDIHNHWKRAEAVRIKCLGVPTLDMDNICFHLEVIIWYCMLENLGPVLFYLCLFVMSSCGVHIVQDKTGGKIIYRNINILILYRGRNYDPKQRPDIPLMLWKPLAPIYPRLVQHVAEGLTFEETKELRNRGLNSPPLTKLSKLDII</sequence>
<dbReference type="InterPro" id="IPR001890">
    <property type="entry name" value="RNA-binding_CRM"/>
</dbReference>
<evidence type="ECO:0000259" key="9">
    <source>
        <dbReference type="PROSITE" id="PS51295"/>
    </source>
</evidence>
<organism evidence="10 11">
    <name type="scientific">Panicum virgatum</name>
    <name type="common">Blackwell switchgrass</name>
    <dbReference type="NCBI Taxonomy" id="38727"/>
    <lineage>
        <taxon>Eukaryota</taxon>
        <taxon>Viridiplantae</taxon>
        <taxon>Streptophyta</taxon>
        <taxon>Embryophyta</taxon>
        <taxon>Tracheophyta</taxon>
        <taxon>Spermatophyta</taxon>
        <taxon>Magnoliopsida</taxon>
        <taxon>Liliopsida</taxon>
        <taxon>Poales</taxon>
        <taxon>Poaceae</taxon>
        <taxon>PACMAD clade</taxon>
        <taxon>Panicoideae</taxon>
        <taxon>Panicodae</taxon>
        <taxon>Paniceae</taxon>
        <taxon>Panicinae</taxon>
        <taxon>Panicum</taxon>
        <taxon>Panicum sect. Hiantes</taxon>
    </lineage>
</organism>
<proteinExistence type="predicted"/>
<keyword evidence="6" id="KW-0687">Ribonucleoprotein</keyword>
<gene>
    <name evidence="10" type="ORF">PVAP13_6KG084600</name>
</gene>
<dbReference type="EMBL" id="CM029047">
    <property type="protein sequence ID" value="KAG2582083.1"/>
    <property type="molecule type" value="Genomic_DNA"/>
</dbReference>
<keyword evidence="11" id="KW-1185">Reference proteome</keyword>
<keyword evidence="5" id="KW-0508">mRNA splicing</keyword>
<evidence type="ECO:0000256" key="5">
    <source>
        <dbReference type="ARBA" id="ARBA00023187"/>
    </source>
</evidence>
<evidence type="ECO:0000256" key="8">
    <source>
        <dbReference type="SAM" id="MobiDB-lite"/>
    </source>
</evidence>
<dbReference type="AlphaFoldDB" id="A0A8T0RB06"/>
<dbReference type="Proteomes" id="UP000823388">
    <property type="component" value="Chromosome 6K"/>
</dbReference>
<evidence type="ECO:0000313" key="10">
    <source>
        <dbReference type="EMBL" id="KAG2582083.1"/>
    </source>
</evidence>
<dbReference type="InterPro" id="IPR044599">
    <property type="entry name" value="CAF1P_plant"/>
</dbReference>
<evidence type="ECO:0000313" key="11">
    <source>
        <dbReference type="Proteomes" id="UP000823388"/>
    </source>
</evidence>
<dbReference type="PANTHER" id="PTHR46247">
    <property type="entry name" value="CRS2-ASSOCIATED FACTOR 1, CHLOROPLASTIC"/>
    <property type="match status" value="1"/>
</dbReference>
<feature type="region of interest" description="Disordered" evidence="8">
    <location>
        <begin position="50"/>
        <end position="74"/>
    </location>
</feature>
<comment type="caution">
    <text evidence="10">The sequence shown here is derived from an EMBL/GenBank/DDBJ whole genome shotgun (WGS) entry which is preliminary data.</text>
</comment>
<dbReference type="GO" id="GO:0000373">
    <property type="term" value="P:Group II intron splicing"/>
    <property type="evidence" value="ECO:0007669"/>
    <property type="project" value="InterPro"/>
</dbReference>